<evidence type="ECO:0000256" key="3">
    <source>
        <dbReference type="ARBA" id="ARBA00022989"/>
    </source>
</evidence>
<dbReference type="EMBL" id="OZ022408">
    <property type="protein sequence ID" value="CAK9439202.1"/>
    <property type="molecule type" value="Genomic_DNA"/>
</dbReference>
<name>A0ABP0ZPD4_9ASCO</name>
<feature type="region of interest" description="Disordered" evidence="5">
    <location>
        <begin position="281"/>
        <end position="301"/>
    </location>
</feature>
<evidence type="ECO:0000256" key="4">
    <source>
        <dbReference type="ARBA" id="ARBA00023136"/>
    </source>
</evidence>
<comment type="subcellular location">
    <subcellularLocation>
        <location evidence="1">Membrane</location>
        <topology evidence="1">Multi-pass membrane protein</topology>
    </subcellularLocation>
</comment>
<organism evidence="7 8">
    <name type="scientific">Lodderomyces beijingensis</name>
    <dbReference type="NCBI Taxonomy" id="1775926"/>
    <lineage>
        <taxon>Eukaryota</taxon>
        <taxon>Fungi</taxon>
        <taxon>Dikarya</taxon>
        <taxon>Ascomycota</taxon>
        <taxon>Saccharomycotina</taxon>
        <taxon>Pichiomycetes</taxon>
        <taxon>Debaryomycetaceae</taxon>
        <taxon>Candida/Lodderomyces clade</taxon>
        <taxon>Lodderomyces</taxon>
    </lineage>
</organism>
<feature type="transmembrane region" description="Helical" evidence="6">
    <location>
        <begin position="144"/>
        <end position="165"/>
    </location>
</feature>
<proteinExistence type="predicted"/>
<feature type="transmembrane region" description="Helical" evidence="6">
    <location>
        <begin position="481"/>
        <end position="500"/>
    </location>
</feature>
<keyword evidence="4 6" id="KW-0472">Membrane</keyword>
<keyword evidence="8" id="KW-1185">Reference proteome</keyword>
<feature type="region of interest" description="Disordered" evidence="5">
    <location>
        <begin position="362"/>
        <end position="423"/>
    </location>
</feature>
<reference evidence="7 8" key="1">
    <citation type="submission" date="2024-03" db="EMBL/GenBank/DDBJ databases">
        <authorList>
            <person name="Brejova B."/>
        </authorList>
    </citation>
    <scope>NUCLEOTIDE SEQUENCE [LARGE SCALE GENOMIC DNA]</scope>
    <source>
        <strain evidence="7 8">CBS 14171</strain>
    </source>
</reference>
<dbReference type="InterPro" id="IPR007300">
    <property type="entry name" value="CidB/LrgB"/>
</dbReference>
<dbReference type="PANTHER" id="PTHR30249:SF0">
    <property type="entry name" value="PLASTIDAL GLYCOLATE_GLYCERATE TRANSLOCATOR 1, CHLOROPLASTIC"/>
    <property type="match status" value="1"/>
</dbReference>
<feature type="transmembrane region" description="Helical" evidence="6">
    <location>
        <begin position="112"/>
        <end position="132"/>
    </location>
</feature>
<evidence type="ECO:0000256" key="1">
    <source>
        <dbReference type="ARBA" id="ARBA00004141"/>
    </source>
</evidence>
<feature type="transmembrane region" description="Helical" evidence="6">
    <location>
        <begin position="201"/>
        <end position="219"/>
    </location>
</feature>
<dbReference type="RefSeq" id="XP_066830364.1">
    <property type="nucleotide sequence ID" value="XM_066973535.1"/>
</dbReference>
<keyword evidence="3 6" id="KW-1133">Transmembrane helix</keyword>
<feature type="transmembrane region" description="Helical" evidence="6">
    <location>
        <begin position="231"/>
        <end position="257"/>
    </location>
</feature>
<sequence length="762" mass="83957">MVDLKFNVPQNPIREMSFDFASITSSATAAAVSATAKVKNFRAKPDRIKEEFASGESSTFEEPPCNKSKKKTSTRTRPETMSSSRYHKILIELGKFLRSVLLGVWYSRHHLIHSYVIIPFGIIVILSILYGLNQLLTQVFHIEFPSSVLGLLINLVWLCLLSLVADLKHSPHEHKVKTLLRLGANWTLTNYLTIIKPSMNFTLKWINVFFIPSFIILPLSDPITFIECLKIAGVFLGGIVIMILIDIYFIAFLKFAYGKLGVFKEEKEYVEKEEQFELELESMERSRKGNNGGGSGAGSNVFTSMRDDITTIDVNSLKSVKSVQTAPAALTATTLLNENPFESNVQLPEPEPLYHKVHHVEGTVGHPLQPHKTTPYPPKKHTSSSSASPSSASASSSSSSPSNSSSSSSSSSPSSSSAASPSDNSAVSSSITYNQLAQHKIPTTELPPVTVFITQYIDWVLYISLFLISLPFYYISPIHTFLPYHLGITVIAYFIALLIPQHYPQTRKFAHPILISTAIILFVCFIGSLIYHHHPRGFLEDLKFYKTGKNYLKLFNGQTMNNNSKSTTPPSSDFTSTPQWPGCGDFLSSLMDVSIVALSLPMFTHRRDFVKNFWILMPTILVSVGVTFFTYPIFCHTIGIQAERSIGFIGRSITLALGTPLMGSLGGSVSLMAVCTILSGIIGVLINDPLFKLFRVPKQDYLTRGVTLGINCGAIATAHLLNVDPRAASMSSLSFSVYGTVMIIMAAIGGVRDLIHSWVGLA</sequence>
<feature type="compositionally biased region" description="Low complexity" evidence="5">
    <location>
        <begin position="383"/>
        <end position="423"/>
    </location>
</feature>
<evidence type="ECO:0000256" key="2">
    <source>
        <dbReference type="ARBA" id="ARBA00022692"/>
    </source>
</evidence>
<dbReference type="GeneID" id="92208622"/>
<feature type="transmembrane region" description="Helical" evidence="6">
    <location>
        <begin position="733"/>
        <end position="751"/>
    </location>
</feature>
<feature type="transmembrane region" description="Helical" evidence="6">
    <location>
        <begin position="456"/>
        <end position="475"/>
    </location>
</feature>
<gene>
    <name evidence="7" type="ORF">LODBEIA_P34260</name>
</gene>
<keyword evidence="2 6" id="KW-0812">Transmembrane</keyword>
<feature type="transmembrane region" description="Helical" evidence="6">
    <location>
        <begin position="669"/>
        <end position="690"/>
    </location>
</feature>
<evidence type="ECO:0000256" key="6">
    <source>
        <dbReference type="SAM" id="Phobius"/>
    </source>
</evidence>
<evidence type="ECO:0000313" key="7">
    <source>
        <dbReference type="EMBL" id="CAK9439202.1"/>
    </source>
</evidence>
<protein>
    <recommendedName>
        <fullName evidence="9">LrgB-like protein</fullName>
    </recommendedName>
</protein>
<dbReference type="PANTHER" id="PTHR30249">
    <property type="entry name" value="PUTATIVE SEROTONIN TRANSPORTER"/>
    <property type="match status" value="1"/>
</dbReference>
<evidence type="ECO:0008006" key="9">
    <source>
        <dbReference type="Google" id="ProtNLM"/>
    </source>
</evidence>
<feature type="transmembrane region" description="Helical" evidence="6">
    <location>
        <begin position="613"/>
        <end position="634"/>
    </location>
</feature>
<evidence type="ECO:0000256" key="5">
    <source>
        <dbReference type="SAM" id="MobiDB-lite"/>
    </source>
</evidence>
<accession>A0ABP0ZPD4</accession>
<feature type="transmembrane region" description="Helical" evidence="6">
    <location>
        <begin position="702"/>
        <end position="721"/>
    </location>
</feature>
<dbReference type="Pfam" id="PF04172">
    <property type="entry name" value="LrgB"/>
    <property type="match status" value="1"/>
</dbReference>
<feature type="region of interest" description="Disordered" evidence="5">
    <location>
        <begin position="53"/>
        <end position="78"/>
    </location>
</feature>
<dbReference type="Proteomes" id="UP001497383">
    <property type="component" value="Chromosome 4"/>
</dbReference>
<feature type="transmembrane region" description="Helical" evidence="6">
    <location>
        <begin position="512"/>
        <end position="531"/>
    </location>
</feature>
<evidence type="ECO:0000313" key="8">
    <source>
        <dbReference type="Proteomes" id="UP001497383"/>
    </source>
</evidence>